<organism evidence="2 3">
    <name type="scientific">Nitrospirillum amazonense</name>
    <dbReference type="NCBI Taxonomy" id="28077"/>
    <lineage>
        <taxon>Bacteria</taxon>
        <taxon>Pseudomonadati</taxon>
        <taxon>Pseudomonadota</taxon>
        <taxon>Alphaproteobacteria</taxon>
        <taxon>Rhodospirillales</taxon>
        <taxon>Azospirillaceae</taxon>
        <taxon>Nitrospirillum</taxon>
    </lineage>
</organism>
<accession>A0A560FXP2</accession>
<proteinExistence type="predicted"/>
<name>A0A560FXP2_9PROT</name>
<gene>
    <name evidence="2" type="ORF">FBZ88_108163</name>
</gene>
<protein>
    <submittedName>
        <fullName evidence="2">RES domain-containing protein</fullName>
    </submittedName>
</protein>
<reference evidence="2 3" key="1">
    <citation type="submission" date="2019-06" db="EMBL/GenBank/DDBJ databases">
        <title>Genomic Encyclopedia of Type Strains, Phase IV (KMG-V): Genome sequencing to study the core and pangenomes of soil and plant-associated prokaryotes.</title>
        <authorList>
            <person name="Whitman W."/>
        </authorList>
    </citation>
    <scope>NUCLEOTIDE SEQUENCE [LARGE SCALE GENOMIC DNA]</scope>
    <source>
        <strain evidence="2 3">BR 11865</strain>
    </source>
</reference>
<dbReference type="InterPro" id="IPR014914">
    <property type="entry name" value="RES_dom"/>
</dbReference>
<feature type="domain" description="RES" evidence="1">
    <location>
        <begin position="86"/>
        <end position="212"/>
    </location>
</feature>
<evidence type="ECO:0000313" key="3">
    <source>
        <dbReference type="Proteomes" id="UP000316545"/>
    </source>
</evidence>
<comment type="caution">
    <text evidence="2">The sequence shown here is derived from an EMBL/GenBank/DDBJ whole genome shotgun (WGS) entry which is preliminary data.</text>
</comment>
<evidence type="ECO:0000313" key="2">
    <source>
        <dbReference type="EMBL" id="TWB26398.1"/>
    </source>
</evidence>
<keyword evidence="3" id="KW-1185">Reference proteome</keyword>
<evidence type="ECO:0000259" key="1">
    <source>
        <dbReference type="SMART" id="SM00953"/>
    </source>
</evidence>
<dbReference type="EMBL" id="VITO01000008">
    <property type="protein sequence ID" value="TWB26398.1"/>
    <property type="molecule type" value="Genomic_DNA"/>
</dbReference>
<dbReference type="AlphaFoldDB" id="A0A560FXP2"/>
<dbReference type="Pfam" id="PF08808">
    <property type="entry name" value="RES"/>
    <property type="match status" value="1"/>
</dbReference>
<sequence>MVTPPETPPDTPPTTTLDWRPAYRIVRTIYPPVWLFEDIADPADWDLIASAEAKTNPRVRDEVGDLALVPAARRLSGPGASLAMGAFTHTSTDRPSRFSDGAFGVWYCGDRFEVALMETVHHFGRFMRMTDEPAADAQFRELTARVAGTLHDVRGEAFRDCLAPDDWAAGQALGKRLKAQGSDGVLYPSVRWPQGLAAALYYPDLITPPILQARTLRYHWDGRAVTRYIVIGEDEWRAMPEP</sequence>
<dbReference type="SMART" id="SM00953">
    <property type="entry name" value="RES"/>
    <property type="match status" value="1"/>
</dbReference>
<dbReference type="Proteomes" id="UP000316545">
    <property type="component" value="Unassembled WGS sequence"/>
</dbReference>